<dbReference type="STRING" id="1499687.BN1080_01243"/>
<dbReference type="InterPro" id="IPR011701">
    <property type="entry name" value="MFS"/>
</dbReference>
<evidence type="ECO:0000256" key="4">
    <source>
        <dbReference type="ARBA" id="ARBA00022692"/>
    </source>
</evidence>
<feature type="transmembrane region" description="Helical" evidence="7">
    <location>
        <begin position="99"/>
        <end position="123"/>
    </location>
</feature>
<gene>
    <name evidence="9" type="primary">bmr3</name>
    <name evidence="9" type="ORF">BN1080_01243</name>
</gene>
<reference evidence="9 10" key="1">
    <citation type="submission" date="2014-09" db="EMBL/GenBank/DDBJ databases">
        <authorList>
            <person name="Urmite Genomes Urmite Genomes"/>
        </authorList>
    </citation>
    <scope>NUCLEOTIDE SEQUENCE [LARGE SCALE GENOMIC DNA]</scope>
    <source>
        <strain evidence="9 10">ES2</strain>
    </source>
</reference>
<evidence type="ECO:0000313" key="9">
    <source>
        <dbReference type="EMBL" id="CEG22317.1"/>
    </source>
</evidence>
<feature type="transmembrane region" description="Helical" evidence="7">
    <location>
        <begin position="195"/>
        <end position="213"/>
    </location>
</feature>
<proteinExistence type="predicted"/>
<dbReference type="Pfam" id="PF07690">
    <property type="entry name" value="MFS_1"/>
    <property type="match status" value="1"/>
</dbReference>
<feature type="transmembrane region" description="Helical" evidence="7">
    <location>
        <begin position="352"/>
        <end position="377"/>
    </location>
</feature>
<dbReference type="FunFam" id="1.20.1720.10:FF:000004">
    <property type="entry name" value="EmrB/QacA family drug resistance transporter"/>
    <property type="match status" value="1"/>
</dbReference>
<evidence type="ECO:0000256" key="6">
    <source>
        <dbReference type="ARBA" id="ARBA00023136"/>
    </source>
</evidence>
<evidence type="ECO:0000313" key="10">
    <source>
        <dbReference type="Proteomes" id="UP000043699"/>
    </source>
</evidence>
<keyword evidence="6 7" id="KW-0472">Membrane</keyword>
<evidence type="ECO:0000256" key="1">
    <source>
        <dbReference type="ARBA" id="ARBA00004651"/>
    </source>
</evidence>
<name>A0A098EK82_9BACL</name>
<dbReference type="AlphaFoldDB" id="A0A098EK82"/>
<accession>A0A098EK82</accession>
<dbReference type="GO" id="GO:0005886">
    <property type="term" value="C:plasma membrane"/>
    <property type="evidence" value="ECO:0007669"/>
    <property type="project" value="UniProtKB-SubCell"/>
</dbReference>
<keyword evidence="5 7" id="KW-1133">Transmembrane helix</keyword>
<evidence type="ECO:0000259" key="8">
    <source>
        <dbReference type="PROSITE" id="PS50850"/>
    </source>
</evidence>
<dbReference type="EMBL" id="CCXS01000001">
    <property type="protein sequence ID" value="CEG22317.1"/>
    <property type="molecule type" value="Genomic_DNA"/>
</dbReference>
<feature type="transmembrane region" description="Helical" evidence="7">
    <location>
        <begin position="459"/>
        <end position="479"/>
    </location>
</feature>
<dbReference type="Gene3D" id="1.20.1720.10">
    <property type="entry name" value="Multidrug resistance protein D"/>
    <property type="match status" value="1"/>
</dbReference>
<feature type="transmembrane region" description="Helical" evidence="7">
    <location>
        <begin position="162"/>
        <end position="183"/>
    </location>
</feature>
<dbReference type="GO" id="GO:0022857">
    <property type="term" value="F:transmembrane transporter activity"/>
    <property type="evidence" value="ECO:0007669"/>
    <property type="project" value="InterPro"/>
</dbReference>
<dbReference type="RefSeq" id="WP_052651021.1">
    <property type="nucleotide sequence ID" value="NZ_CCXS01000001.1"/>
</dbReference>
<dbReference type="PRINTS" id="PR01036">
    <property type="entry name" value="TCRTETB"/>
</dbReference>
<feature type="transmembrane region" description="Helical" evidence="7">
    <location>
        <begin position="44"/>
        <end position="62"/>
    </location>
</feature>
<dbReference type="Proteomes" id="UP000043699">
    <property type="component" value="Unassembled WGS sequence"/>
</dbReference>
<feature type="transmembrane region" description="Helical" evidence="7">
    <location>
        <begin position="135"/>
        <end position="156"/>
    </location>
</feature>
<dbReference type="OrthoDB" id="9807274at2"/>
<feature type="transmembrane region" description="Helical" evidence="7">
    <location>
        <begin position="219"/>
        <end position="243"/>
    </location>
</feature>
<dbReference type="PANTHER" id="PTHR23501">
    <property type="entry name" value="MAJOR FACILITATOR SUPERFAMILY"/>
    <property type="match status" value="1"/>
</dbReference>
<dbReference type="InterPro" id="IPR020846">
    <property type="entry name" value="MFS_dom"/>
</dbReference>
<dbReference type="PROSITE" id="PS50850">
    <property type="entry name" value="MFS"/>
    <property type="match status" value="1"/>
</dbReference>
<feature type="transmembrane region" description="Helical" evidence="7">
    <location>
        <begin position="295"/>
        <end position="316"/>
    </location>
</feature>
<keyword evidence="4 7" id="KW-0812">Transmembrane</keyword>
<dbReference type="PANTHER" id="PTHR23501:SF191">
    <property type="entry name" value="VACUOLAR BASIC AMINO ACID TRANSPORTER 4"/>
    <property type="match status" value="1"/>
</dbReference>
<evidence type="ECO:0000256" key="3">
    <source>
        <dbReference type="ARBA" id="ARBA00022475"/>
    </source>
</evidence>
<dbReference type="CDD" id="cd17502">
    <property type="entry name" value="MFS_Azr1_MDR_like"/>
    <property type="match status" value="1"/>
</dbReference>
<evidence type="ECO:0000256" key="2">
    <source>
        <dbReference type="ARBA" id="ARBA00022448"/>
    </source>
</evidence>
<feature type="domain" description="Major facilitator superfamily (MFS) profile" evidence="8">
    <location>
        <begin position="9"/>
        <end position="486"/>
    </location>
</feature>
<dbReference type="SUPFAM" id="SSF103473">
    <property type="entry name" value="MFS general substrate transporter"/>
    <property type="match status" value="1"/>
</dbReference>
<keyword evidence="10" id="KW-1185">Reference proteome</keyword>
<keyword evidence="2" id="KW-0813">Transport</keyword>
<dbReference type="Gene3D" id="1.20.1250.20">
    <property type="entry name" value="MFS general substrate transporter like domains"/>
    <property type="match status" value="1"/>
</dbReference>
<comment type="subcellular location">
    <subcellularLocation>
        <location evidence="1">Cell membrane</location>
        <topology evidence="1">Multi-pass membrane protein</topology>
    </subcellularLocation>
</comment>
<keyword evidence="3" id="KW-1003">Cell membrane</keyword>
<evidence type="ECO:0000256" key="5">
    <source>
        <dbReference type="ARBA" id="ARBA00022989"/>
    </source>
</evidence>
<evidence type="ECO:0000256" key="7">
    <source>
        <dbReference type="SAM" id="Phobius"/>
    </source>
</evidence>
<feature type="transmembrane region" description="Helical" evidence="7">
    <location>
        <begin position="263"/>
        <end position="283"/>
    </location>
</feature>
<dbReference type="InterPro" id="IPR036259">
    <property type="entry name" value="MFS_trans_sf"/>
</dbReference>
<protein>
    <submittedName>
        <fullName evidence="9">Multidrug resistance protein 3</fullName>
    </submittedName>
</protein>
<feature type="transmembrane region" description="Helical" evidence="7">
    <location>
        <begin position="328"/>
        <end position="346"/>
    </location>
</feature>
<organism evidence="9 10">
    <name type="scientific">Planococcus massiliensis</name>
    <dbReference type="NCBI Taxonomy" id="1499687"/>
    <lineage>
        <taxon>Bacteria</taxon>
        <taxon>Bacillati</taxon>
        <taxon>Bacillota</taxon>
        <taxon>Bacilli</taxon>
        <taxon>Bacillales</taxon>
        <taxon>Caryophanaceae</taxon>
        <taxon>Planococcus</taxon>
    </lineage>
</organism>
<feature type="transmembrane region" description="Helical" evidence="7">
    <location>
        <begin position="74"/>
        <end position="93"/>
    </location>
</feature>
<feature type="transmembrane region" description="Helical" evidence="7">
    <location>
        <begin position="398"/>
        <end position="420"/>
    </location>
</feature>
<sequence length="492" mass="52686">MKKTNRPLVLAAVMLAMFIGAVEATIVSTAMPSISADLGGFAKYSWVFSSYLLMSTVTVLLYGKLSDIFGRKPIFAIGVLLFLFGSLLCGLADSMEVLIFYRFIQGIGAGAVLPIATTIVGDIYPAEERAKIQGYLSSVWGISAVTGPAIGGVLVATIGWEYVFWVNIPLGILALLGVMLFLVEPAKKSKPSIDYMGAFLLTVSLTAFLYWLVEGGVGFPWVSVQSAALCGGALIAFAFFILVERKAADPMMPFDIWRNRSILYANLVSLFTGIILIAVSSYLPTYVTGVMEQSATVAGFTLTAMSIGWPIASFFSGRLLIKFGYFKTSLAGGVFLVIGTLLFVFMEPGFGPLWAAMSSFFVGVGMGLTSTSFIVSIQAAVSYEQRGSATASNVFMRNLGSTIGVALLGSLLNSSLLKYFKEHNLDLNLNSVNELLTQKGREMIPAESMVYLQEALGGALHNVYAVTALFAGISFLLIFGLPRKKGVGADVE</sequence>